<evidence type="ECO:0000313" key="2">
    <source>
        <dbReference type="Proteomes" id="UP000515158"/>
    </source>
</evidence>
<organism evidence="3">
    <name type="scientific">Thrips palmi</name>
    <name type="common">Melon thrips</name>
    <dbReference type="NCBI Taxonomy" id="161013"/>
    <lineage>
        <taxon>Eukaryota</taxon>
        <taxon>Metazoa</taxon>
        <taxon>Ecdysozoa</taxon>
        <taxon>Arthropoda</taxon>
        <taxon>Hexapoda</taxon>
        <taxon>Insecta</taxon>
        <taxon>Pterygota</taxon>
        <taxon>Neoptera</taxon>
        <taxon>Paraneoptera</taxon>
        <taxon>Thysanoptera</taxon>
        <taxon>Terebrantia</taxon>
        <taxon>Thripoidea</taxon>
        <taxon>Thripidae</taxon>
        <taxon>Thrips</taxon>
    </lineage>
</organism>
<dbReference type="KEGG" id="tpal:117647877"/>
<feature type="compositionally biased region" description="Basic and acidic residues" evidence="1">
    <location>
        <begin position="41"/>
        <end position="51"/>
    </location>
</feature>
<accession>A0A6P8ZQF0</accession>
<feature type="region of interest" description="Disordered" evidence="1">
    <location>
        <begin position="20"/>
        <end position="66"/>
    </location>
</feature>
<dbReference type="Proteomes" id="UP000515158">
    <property type="component" value="Unplaced"/>
</dbReference>
<name>A0A6P8ZQF0_THRPL</name>
<dbReference type="RefSeq" id="XP_034245739.1">
    <property type="nucleotide sequence ID" value="XM_034389848.1"/>
</dbReference>
<sequence length="253" mass="28404">MNEQIQEEFFEDDPAETVLRPASRAQQQQSTLTSFFQQTHPSERPADKPEEAQVTAAPETTRQHQEGNIWNFQVVRRILYGPTENIDKRATENPAKIINRIPYLFATVWLHRRERVIATSKPQASACLGLLTLLPPCCPPCPWRRRKLDLFPPAQARRAANLVYTDGHDVTAVRPAGPASGSQDTKFELVGKLGRRHTAICANLLATWAINLDMCWAGTVAFCNPLGASGVSVHWVAKFRMPMGFKNLQHVLQ</sequence>
<evidence type="ECO:0000313" key="3">
    <source>
        <dbReference type="RefSeq" id="XP_034245739.1"/>
    </source>
</evidence>
<feature type="compositionally biased region" description="Low complexity" evidence="1">
    <location>
        <begin position="26"/>
        <end position="39"/>
    </location>
</feature>
<gene>
    <name evidence="3" type="primary">LOC117647877</name>
</gene>
<keyword evidence="2" id="KW-1185">Reference proteome</keyword>
<dbReference type="GeneID" id="117647877"/>
<proteinExistence type="predicted"/>
<reference evidence="3" key="1">
    <citation type="submission" date="2025-08" db="UniProtKB">
        <authorList>
            <consortium name="RefSeq"/>
        </authorList>
    </citation>
    <scope>IDENTIFICATION</scope>
    <source>
        <tissue evidence="3">Total insect</tissue>
    </source>
</reference>
<dbReference type="AlphaFoldDB" id="A0A6P8ZQF0"/>
<evidence type="ECO:0000256" key="1">
    <source>
        <dbReference type="SAM" id="MobiDB-lite"/>
    </source>
</evidence>
<dbReference type="InParanoid" id="A0A6P8ZQF0"/>
<protein>
    <submittedName>
        <fullName evidence="3">Uncharacterized protein LOC117647877</fullName>
    </submittedName>
</protein>